<sequence length="183" mass="21845">MPQLILERESANWSSGNLQIDEFIRKAQQSLYYTRYHERIPYNFYIRYPEWISYNCLTKIKHIGRSEFEAKLEYESTFNYRSALPRFVLLLCLIWNSSTSEYMLVEPSSLCSNCQRKVLIGKCSNWSSGCLFIDEFIRKAQLTIPYNRYPEWIPYDSFTEIKHIRGKFCALISAEWSKEPKNI</sequence>
<reference evidence="1" key="1">
    <citation type="submission" date="2021-06" db="EMBL/GenBank/DDBJ databases">
        <authorList>
            <person name="Kallberg Y."/>
            <person name="Tangrot J."/>
            <person name="Rosling A."/>
        </authorList>
    </citation>
    <scope>NUCLEOTIDE SEQUENCE</scope>
    <source>
        <strain evidence="1">MA461A</strain>
    </source>
</reference>
<keyword evidence="2" id="KW-1185">Reference proteome</keyword>
<accession>A0ACA9MS32</accession>
<evidence type="ECO:0000313" key="1">
    <source>
        <dbReference type="EMBL" id="CAG8607620.1"/>
    </source>
</evidence>
<dbReference type="Proteomes" id="UP000789920">
    <property type="component" value="Unassembled WGS sequence"/>
</dbReference>
<proteinExistence type="predicted"/>
<dbReference type="EMBL" id="CAJVQC010009667">
    <property type="protein sequence ID" value="CAG8607620.1"/>
    <property type="molecule type" value="Genomic_DNA"/>
</dbReference>
<gene>
    <name evidence="1" type="ORF">RPERSI_LOCUS6172</name>
</gene>
<comment type="caution">
    <text evidence="1">The sequence shown here is derived from an EMBL/GenBank/DDBJ whole genome shotgun (WGS) entry which is preliminary data.</text>
</comment>
<protein>
    <submittedName>
        <fullName evidence="1">354_t:CDS:1</fullName>
    </submittedName>
</protein>
<name>A0ACA9MS32_9GLOM</name>
<organism evidence="1 2">
    <name type="scientific">Racocetra persica</name>
    <dbReference type="NCBI Taxonomy" id="160502"/>
    <lineage>
        <taxon>Eukaryota</taxon>
        <taxon>Fungi</taxon>
        <taxon>Fungi incertae sedis</taxon>
        <taxon>Mucoromycota</taxon>
        <taxon>Glomeromycotina</taxon>
        <taxon>Glomeromycetes</taxon>
        <taxon>Diversisporales</taxon>
        <taxon>Gigasporaceae</taxon>
        <taxon>Racocetra</taxon>
    </lineage>
</organism>
<evidence type="ECO:0000313" key="2">
    <source>
        <dbReference type="Proteomes" id="UP000789920"/>
    </source>
</evidence>